<comment type="caution">
    <text evidence="8">The sequence shown here is derived from an EMBL/GenBank/DDBJ whole genome shotgun (WGS) entry which is preliminary data.</text>
</comment>
<dbReference type="InterPro" id="IPR004477">
    <property type="entry name" value="ComEC_N"/>
</dbReference>
<dbReference type="CDD" id="cd07731">
    <property type="entry name" value="ComA-like_MBL-fold"/>
    <property type="match status" value="1"/>
</dbReference>
<evidence type="ECO:0000313" key="9">
    <source>
        <dbReference type="Proteomes" id="UP000295735"/>
    </source>
</evidence>
<feature type="transmembrane region" description="Helical" evidence="6">
    <location>
        <begin position="383"/>
        <end position="407"/>
    </location>
</feature>
<dbReference type="Gene3D" id="3.60.15.10">
    <property type="entry name" value="Ribonuclease Z/Hydroxyacylglutathione hydrolase-like"/>
    <property type="match status" value="1"/>
</dbReference>
<evidence type="ECO:0000256" key="6">
    <source>
        <dbReference type="SAM" id="Phobius"/>
    </source>
</evidence>
<protein>
    <submittedName>
        <fullName evidence="8">DNA internalization-related competence protein ComEC/Rec2</fullName>
    </submittedName>
</protein>
<evidence type="ECO:0000256" key="1">
    <source>
        <dbReference type="ARBA" id="ARBA00004651"/>
    </source>
</evidence>
<keyword evidence="5 6" id="KW-0472">Membrane</keyword>
<dbReference type="NCBIfam" id="TIGR00360">
    <property type="entry name" value="ComEC_N-term"/>
    <property type="match status" value="1"/>
</dbReference>
<feature type="transmembrane region" description="Helical" evidence="6">
    <location>
        <begin position="320"/>
        <end position="338"/>
    </location>
</feature>
<sequence>MWLNSALSALIGILLTESPVSACILVIVLTIHLYVKKQLMFLLMYSAVIAAFLMLSSSGHTVLSDFDWTDNEAGSYKGPVLFEDDVQVDGDLLSGTLTAGEKKLRFNYYIGSEEEQRFIKAHMPYYTRCPVDLRLQRVLPNTNGLKFNYDEYLSFQGIHYTAKVTTFDRTSCQPLKPVGIDWLKKYRLQLADWLMTLPHERMAYVVALTLGDTRYLSTDELTALKALGIYHLYAISGSHVALLSVQLFYVLKRLYVPLLYSRMVILVLIPLYALLTGCSPSVLRASLFIFLYILLKPFGMTLLDSLALSFLLFLLYDIQLIMDIGFQLSYIISFVLIFTGRLFDGKPAPAVFIMTTFFAQMASLPVLLLHFNTIQWSGFITNLLFVPFFTFLLFPLCTLILLAAMFFHVVPSVLLDMLTVLFKINDALIALFNGLHLPETVISNQWAVFYIMIAAVVCYGIYCCYRSTSAGLSVMASLCLLLMCWPWPKEADRVTFVDVGQGDSTIVESMGKVMVIDTGGQLTFDSAPWKERRKASSTADFSVIPLLTERGYDTIDYLLLTHPDQDHFGEAVQLLHHFDINYLIINPVSFGAEKYKETLAAAAENHTKVIDSRRLPAMKLGHAQLHLMNIDSSAGDENDSSIVTFVKLKQLTYLLMADLPADKEQQITSQLSGITVNVLKIGHHGSETSTSDALLDRLKPNYAVISAGRNNRFGHPHSSVIRRLETRGISILNTQRDGKVEFEDNALITGKKAIKKTRQ</sequence>
<dbReference type="InterPro" id="IPR052159">
    <property type="entry name" value="Competence_DNA_uptake"/>
</dbReference>
<evidence type="ECO:0000313" key="8">
    <source>
        <dbReference type="EMBL" id="KAA1040055.1"/>
    </source>
</evidence>
<dbReference type="Pfam" id="PF00753">
    <property type="entry name" value="Lactamase_B"/>
    <property type="match status" value="1"/>
</dbReference>
<reference evidence="8 9" key="1">
    <citation type="submission" date="2019-09" db="EMBL/GenBank/DDBJ databases">
        <authorList>
            <person name="Mazhar S."/>
            <person name="Altermann E."/>
            <person name="Hill C."/>
            <person name="Mcauliffe O."/>
        </authorList>
    </citation>
    <scope>NUCLEOTIDE SEQUENCE [LARGE SCALE GENOMIC DNA]</scope>
    <source>
        <strain evidence="8 9">ATCC 51831</strain>
    </source>
</reference>
<dbReference type="InterPro" id="IPR035681">
    <property type="entry name" value="ComA-like_MBL"/>
</dbReference>
<dbReference type="InterPro" id="IPR036866">
    <property type="entry name" value="RibonucZ/Hydroxyglut_hydro"/>
</dbReference>
<feature type="domain" description="Metallo-beta-lactamase" evidence="7">
    <location>
        <begin position="501"/>
        <end position="709"/>
    </location>
</feature>
<feature type="transmembrane region" description="Helical" evidence="6">
    <location>
        <begin position="38"/>
        <end position="55"/>
    </location>
</feature>
<dbReference type="SUPFAM" id="SSF56281">
    <property type="entry name" value="Metallo-hydrolase/oxidoreductase"/>
    <property type="match status" value="1"/>
</dbReference>
<gene>
    <name evidence="8" type="ORF">ERX35_003450</name>
</gene>
<evidence type="ECO:0000256" key="5">
    <source>
        <dbReference type="ARBA" id="ARBA00023136"/>
    </source>
</evidence>
<feature type="transmembrane region" description="Helical" evidence="6">
    <location>
        <begin position="255"/>
        <end position="275"/>
    </location>
</feature>
<dbReference type="InterPro" id="IPR001279">
    <property type="entry name" value="Metallo-B-lactamas"/>
</dbReference>
<dbReference type="NCBIfam" id="TIGR00361">
    <property type="entry name" value="ComEC_Rec2"/>
    <property type="match status" value="1"/>
</dbReference>
<organism evidence="8 9">
    <name type="scientific">Macrococcus equipercicus</name>
    <dbReference type="NCBI Taxonomy" id="69967"/>
    <lineage>
        <taxon>Bacteria</taxon>
        <taxon>Bacillati</taxon>
        <taxon>Bacillota</taxon>
        <taxon>Bacilli</taxon>
        <taxon>Bacillales</taxon>
        <taxon>Staphylococcaceae</taxon>
        <taxon>Macrococcus</taxon>
    </lineage>
</organism>
<evidence type="ECO:0000256" key="2">
    <source>
        <dbReference type="ARBA" id="ARBA00022475"/>
    </source>
</evidence>
<dbReference type="RefSeq" id="WP_149458522.1">
    <property type="nucleotide sequence ID" value="NZ_SCWC02000002.1"/>
</dbReference>
<feature type="transmembrane region" description="Helical" evidence="6">
    <location>
        <begin position="287"/>
        <end position="314"/>
    </location>
</feature>
<dbReference type="PANTHER" id="PTHR30619:SF7">
    <property type="entry name" value="BETA-LACTAMASE DOMAIN PROTEIN"/>
    <property type="match status" value="1"/>
</dbReference>
<name>A0ABQ6R9V0_9STAP</name>
<accession>A0ABQ6R9V0</accession>
<evidence type="ECO:0000256" key="3">
    <source>
        <dbReference type="ARBA" id="ARBA00022692"/>
    </source>
</evidence>
<keyword evidence="3 6" id="KW-0812">Transmembrane</keyword>
<evidence type="ECO:0000259" key="7">
    <source>
        <dbReference type="SMART" id="SM00849"/>
    </source>
</evidence>
<feature type="transmembrane region" description="Helical" evidence="6">
    <location>
        <begin position="472"/>
        <end position="488"/>
    </location>
</feature>
<dbReference type="Pfam" id="PF03772">
    <property type="entry name" value="Competence"/>
    <property type="match status" value="1"/>
</dbReference>
<evidence type="ECO:0000256" key="4">
    <source>
        <dbReference type="ARBA" id="ARBA00022989"/>
    </source>
</evidence>
<comment type="subcellular location">
    <subcellularLocation>
        <location evidence="1">Cell membrane</location>
        <topology evidence="1">Multi-pass membrane protein</topology>
    </subcellularLocation>
</comment>
<feature type="transmembrane region" description="Helical" evidence="6">
    <location>
        <begin position="230"/>
        <end position="249"/>
    </location>
</feature>
<dbReference type="InterPro" id="IPR004797">
    <property type="entry name" value="Competence_ComEC/Rec2"/>
</dbReference>
<keyword evidence="4 6" id="KW-1133">Transmembrane helix</keyword>
<keyword evidence="9" id="KW-1185">Reference proteome</keyword>
<dbReference type="SMART" id="SM00849">
    <property type="entry name" value="Lactamase_B"/>
    <property type="match status" value="1"/>
</dbReference>
<keyword evidence="2" id="KW-1003">Cell membrane</keyword>
<feature type="transmembrane region" description="Helical" evidence="6">
    <location>
        <begin position="350"/>
        <end position="371"/>
    </location>
</feature>
<dbReference type="PANTHER" id="PTHR30619">
    <property type="entry name" value="DNA INTERNALIZATION/COMPETENCE PROTEIN COMEC/REC2"/>
    <property type="match status" value="1"/>
</dbReference>
<dbReference type="EMBL" id="SCWC02000002">
    <property type="protein sequence ID" value="KAA1040055.1"/>
    <property type="molecule type" value="Genomic_DNA"/>
</dbReference>
<dbReference type="Proteomes" id="UP000295735">
    <property type="component" value="Unassembled WGS sequence"/>
</dbReference>
<feature type="transmembrane region" description="Helical" evidence="6">
    <location>
        <begin position="447"/>
        <end position="465"/>
    </location>
</feature>
<proteinExistence type="predicted"/>